<dbReference type="AlphaFoldDB" id="A0A9P3M0Q2"/>
<evidence type="ECO:0000259" key="2">
    <source>
        <dbReference type="Pfam" id="PF01926"/>
    </source>
</evidence>
<proteinExistence type="predicted"/>
<organism evidence="3 4">
    <name type="scientific">Entomortierella parvispora</name>
    <dbReference type="NCBI Taxonomy" id="205924"/>
    <lineage>
        <taxon>Eukaryota</taxon>
        <taxon>Fungi</taxon>
        <taxon>Fungi incertae sedis</taxon>
        <taxon>Mucoromycota</taxon>
        <taxon>Mortierellomycotina</taxon>
        <taxon>Mortierellomycetes</taxon>
        <taxon>Mortierellales</taxon>
        <taxon>Mortierellaceae</taxon>
        <taxon>Entomortierella</taxon>
    </lineage>
</organism>
<comment type="caution">
    <text evidence="3">The sequence shown here is derived from an EMBL/GenBank/DDBJ whole genome shotgun (WGS) entry which is preliminary data.</text>
</comment>
<feature type="transmembrane region" description="Helical" evidence="1">
    <location>
        <begin position="240"/>
        <end position="259"/>
    </location>
</feature>
<dbReference type="OrthoDB" id="8954335at2759"/>
<accession>A0A9P3M0Q2</accession>
<keyword evidence="1" id="KW-0812">Transmembrane</keyword>
<dbReference type="InterPro" id="IPR027417">
    <property type="entry name" value="P-loop_NTPase"/>
</dbReference>
<keyword evidence="1" id="KW-1133">Transmembrane helix</keyword>
<dbReference type="SUPFAM" id="SSF52540">
    <property type="entry name" value="P-loop containing nucleoside triphosphate hydrolases"/>
    <property type="match status" value="1"/>
</dbReference>
<dbReference type="Pfam" id="PF01926">
    <property type="entry name" value="MMR_HSR1"/>
    <property type="match status" value="1"/>
</dbReference>
<dbReference type="InterPro" id="IPR006073">
    <property type="entry name" value="GTP-bd"/>
</dbReference>
<dbReference type="GO" id="GO:0005525">
    <property type="term" value="F:GTP binding"/>
    <property type="evidence" value="ECO:0007669"/>
    <property type="project" value="InterPro"/>
</dbReference>
<keyword evidence="4" id="KW-1185">Reference proteome</keyword>
<evidence type="ECO:0000256" key="1">
    <source>
        <dbReference type="SAM" id="Phobius"/>
    </source>
</evidence>
<keyword evidence="1" id="KW-0472">Membrane</keyword>
<reference evidence="3" key="1">
    <citation type="submission" date="2021-11" db="EMBL/GenBank/DDBJ databases">
        <authorList>
            <person name="Herlambang A."/>
            <person name="Guo Y."/>
            <person name="Takashima Y."/>
            <person name="Nishizawa T."/>
        </authorList>
    </citation>
    <scope>NUCLEOTIDE SEQUENCE</scope>
    <source>
        <strain evidence="3">E1425</strain>
    </source>
</reference>
<sequence>MSLEPSCANRMPIAVMFIGNIGAGKSALLSQIGGRFSSGVKFREGFTKEISERRVVLGTDPPVPAVLMDIPGLFEPDEKGTKGNCKVLTRALKKDYNFKLVFVLKADNRGPSDQDLVLMSKVNSSVREANAQRKVEFQVIVNQIMDDDVYDMYKQFVAHDNFRSFFGKLKIENFSFDIQIKTVSLLMHDKGKINNDGFAKEILMILRGQTAIKISLLKDISVTNEELSLFAIARAHAGSFFAGAAAATGVIAWIISSLYEAHVL</sequence>
<feature type="domain" description="G" evidence="2">
    <location>
        <begin position="15"/>
        <end position="116"/>
    </location>
</feature>
<dbReference type="EMBL" id="BQFW01000013">
    <property type="protein sequence ID" value="GJJ77437.1"/>
    <property type="molecule type" value="Genomic_DNA"/>
</dbReference>
<reference evidence="3" key="2">
    <citation type="journal article" date="2022" name="Microbiol. Resour. Announc.">
        <title>Whole-Genome Sequence of Entomortierella parvispora E1425, a Mucoromycotan Fungus Associated with Burkholderiaceae-Related Endosymbiotic Bacteria.</title>
        <authorList>
            <person name="Herlambang A."/>
            <person name="Guo Y."/>
            <person name="Takashima Y."/>
            <person name="Narisawa K."/>
            <person name="Ohta H."/>
            <person name="Nishizawa T."/>
        </authorList>
    </citation>
    <scope>NUCLEOTIDE SEQUENCE</scope>
    <source>
        <strain evidence="3">E1425</strain>
    </source>
</reference>
<dbReference type="Proteomes" id="UP000827284">
    <property type="component" value="Unassembled WGS sequence"/>
</dbReference>
<name>A0A9P3M0Q2_9FUNG</name>
<gene>
    <name evidence="3" type="ORF">EMPS_09796</name>
</gene>
<evidence type="ECO:0000313" key="4">
    <source>
        <dbReference type="Proteomes" id="UP000827284"/>
    </source>
</evidence>
<evidence type="ECO:0000313" key="3">
    <source>
        <dbReference type="EMBL" id="GJJ77437.1"/>
    </source>
</evidence>
<dbReference type="Gene3D" id="3.40.50.300">
    <property type="entry name" value="P-loop containing nucleotide triphosphate hydrolases"/>
    <property type="match status" value="1"/>
</dbReference>
<protein>
    <recommendedName>
        <fullName evidence="2">G domain-containing protein</fullName>
    </recommendedName>
</protein>